<evidence type="ECO:0000313" key="1">
    <source>
        <dbReference type="EMBL" id="GJT43762.1"/>
    </source>
</evidence>
<dbReference type="Proteomes" id="UP001151760">
    <property type="component" value="Unassembled WGS sequence"/>
</dbReference>
<name>A0ABQ5DXW2_9ASTR</name>
<gene>
    <name evidence="1" type="ORF">Tco_0952477</name>
</gene>
<reference evidence="1" key="1">
    <citation type="journal article" date="2022" name="Int. J. Mol. Sci.">
        <title>Draft Genome of Tanacetum Coccineum: Genomic Comparison of Closely Related Tanacetum-Family Plants.</title>
        <authorList>
            <person name="Yamashiro T."/>
            <person name="Shiraishi A."/>
            <person name="Nakayama K."/>
            <person name="Satake H."/>
        </authorList>
    </citation>
    <scope>NUCLEOTIDE SEQUENCE</scope>
</reference>
<proteinExistence type="predicted"/>
<protein>
    <submittedName>
        <fullName evidence="1">Uncharacterized protein</fullName>
    </submittedName>
</protein>
<keyword evidence="2" id="KW-1185">Reference proteome</keyword>
<evidence type="ECO:0000313" key="2">
    <source>
        <dbReference type="Proteomes" id="UP001151760"/>
    </source>
</evidence>
<reference evidence="1" key="2">
    <citation type="submission" date="2022-01" db="EMBL/GenBank/DDBJ databases">
        <authorList>
            <person name="Yamashiro T."/>
            <person name="Shiraishi A."/>
            <person name="Satake H."/>
            <person name="Nakayama K."/>
        </authorList>
    </citation>
    <scope>NUCLEOTIDE SEQUENCE</scope>
</reference>
<organism evidence="1 2">
    <name type="scientific">Tanacetum coccineum</name>
    <dbReference type="NCBI Taxonomy" id="301880"/>
    <lineage>
        <taxon>Eukaryota</taxon>
        <taxon>Viridiplantae</taxon>
        <taxon>Streptophyta</taxon>
        <taxon>Embryophyta</taxon>
        <taxon>Tracheophyta</taxon>
        <taxon>Spermatophyta</taxon>
        <taxon>Magnoliopsida</taxon>
        <taxon>eudicotyledons</taxon>
        <taxon>Gunneridae</taxon>
        <taxon>Pentapetalae</taxon>
        <taxon>asterids</taxon>
        <taxon>campanulids</taxon>
        <taxon>Asterales</taxon>
        <taxon>Asteraceae</taxon>
        <taxon>Asteroideae</taxon>
        <taxon>Anthemideae</taxon>
        <taxon>Anthemidinae</taxon>
        <taxon>Tanacetum</taxon>
    </lineage>
</organism>
<sequence>MNENEDKYLDTVLDLEEKVKINENVVIKTSQSIQGMFILGPKPLSFYDAKLKHGLWYENLYTLEKAISQNQKLYHASCFNDSKIHVKAGDTEEILKDAIKSQIKMENKLKDPIAIEKKQNFLTIDYNKLNALYENFVPQVELSAEQKYFSSASITSEIHSNASISKSPHVSKSPPASMPSSSKLIKNLDKMENDFNTLFILLKYASTRKSIFFTNPEEICLNKFC</sequence>
<dbReference type="EMBL" id="BQNB010015756">
    <property type="protein sequence ID" value="GJT43762.1"/>
    <property type="molecule type" value="Genomic_DNA"/>
</dbReference>
<accession>A0ABQ5DXW2</accession>
<comment type="caution">
    <text evidence="1">The sequence shown here is derived from an EMBL/GenBank/DDBJ whole genome shotgun (WGS) entry which is preliminary data.</text>
</comment>